<protein>
    <recommendedName>
        <fullName evidence="4">Small ribosomal subunit protein uS15c</fullName>
    </recommendedName>
</protein>
<dbReference type="PANTHER" id="PTHR23321:SF26">
    <property type="entry name" value="SMALL RIBOSOMAL SUBUNIT PROTEIN US15M"/>
    <property type="match status" value="1"/>
</dbReference>
<dbReference type="GO" id="GO:1990904">
    <property type="term" value="C:ribonucleoprotein complex"/>
    <property type="evidence" value="ECO:0007669"/>
    <property type="project" value="UniProtKB-KW"/>
</dbReference>
<dbReference type="Pfam" id="PF00312">
    <property type="entry name" value="Ribosomal_S15"/>
    <property type="match status" value="1"/>
</dbReference>
<dbReference type="GO" id="GO:0003735">
    <property type="term" value="F:structural constituent of ribosome"/>
    <property type="evidence" value="ECO:0007669"/>
    <property type="project" value="InterPro"/>
</dbReference>
<keyword evidence="2 5" id="KW-0689">Ribosomal protein</keyword>
<reference evidence="6" key="1">
    <citation type="submission" date="2021-01" db="EMBL/GenBank/DDBJ databases">
        <authorList>
            <person name="Corre E."/>
            <person name="Pelletier E."/>
            <person name="Niang G."/>
            <person name="Scheremetjew M."/>
            <person name="Finn R."/>
            <person name="Kale V."/>
            <person name="Holt S."/>
            <person name="Cochrane G."/>
            <person name="Meng A."/>
            <person name="Brown T."/>
            <person name="Cohen L."/>
        </authorList>
    </citation>
    <scope>NUCLEOTIDE SEQUENCE</scope>
    <source>
        <strain evidence="6">CCMP1320</strain>
    </source>
</reference>
<gene>
    <name evidence="6" type="ORF">DTER00134_LOCUS7119</name>
</gene>
<evidence type="ECO:0000313" key="6">
    <source>
        <dbReference type="EMBL" id="CAE0492046.1"/>
    </source>
</evidence>
<dbReference type="AlphaFoldDB" id="A0A7S3VKS7"/>
<dbReference type="Gene3D" id="1.10.287.10">
    <property type="entry name" value="S15/NS1, RNA-binding"/>
    <property type="match status" value="1"/>
</dbReference>
<dbReference type="SMART" id="SM01387">
    <property type="entry name" value="Ribosomal_S15"/>
    <property type="match status" value="1"/>
</dbReference>
<dbReference type="SUPFAM" id="SSF47060">
    <property type="entry name" value="S15/NS1 RNA-binding domain"/>
    <property type="match status" value="1"/>
</dbReference>
<evidence type="ECO:0000256" key="3">
    <source>
        <dbReference type="ARBA" id="ARBA00023274"/>
    </source>
</evidence>
<keyword evidence="3 5" id="KW-0687">Ribonucleoprotein</keyword>
<dbReference type="PANTHER" id="PTHR23321">
    <property type="entry name" value="RIBOSOMAL PROTEIN S15, BACTERIAL AND ORGANELLAR"/>
    <property type="match status" value="1"/>
</dbReference>
<evidence type="ECO:0000256" key="2">
    <source>
        <dbReference type="ARBA" id="ARBA00022980"/>
    </source>
</evidence>
<dbReference type="HAMAP" id="MF_01343_B">
    <property type="entry name" value="Ribosomal_uS15_B"/>
    <property type="match status" value="1"/>
</dbReference>
<dbReference type="InterPro" id="IPR009068">
    <property type="entry name" value="uS15_NS1_RNA-bd_sf"/>
</dbReference>
<dbReference type="GO" id="GO:0005840">
    <property type="term" value="C:ribosome"/>
    <property type="evidence" value="ECO:0007669"/>
    <property type="project" value="UniProtKB-KW"/>
</dbReference>
<sequence>MQALRQSSAGQGISSRSAGSVRRVAVAKPVVSRPVVACPSYKNKENVDLSRVNNYAKHEKDTGSSEYQVALLSARLQQISAHLSTNKKDVAARRGLIAILSLRKRHLQYLYRKDRCVLAEANGWWLSMWSRSSTGRLCEGQGKRTQPVS</sequence>
<comment type="similarity">
    <text evidence="1 5">Belongs to the universal ribosomal protein uS15 family.</text>
</comment>
<name>A0A7S3VKS7_DUNTE</name>
<evidence type="ECO:0000256" key="5">
    <source>
        <dbReference type="RuleBase" id="RU003919"/>
    </source>
</evidence>
<dbReference type="NCBIfam" id="TIGR00952">
    <property type="entry name" value="S15_bact"/>
    <property type="match status" value="1"/>
</dbReference>
<evidence type="ECO:0000256" key="4">
    <source>
        <dbReference type="ARBA" id="ARBA00035250"/>
    </source>
</evidence>
<dbReference type="GO" id="GO:0006412">
    <property type="term" value="P:translation"/>
    <property type="evidence" value="ECO:0007669"/>
    <property type="project" value="InterPro"/>
</dbReference>
<accession>A0A7S3VKS7</accession>
<dbReference type="InterPro" id="IPR000589">
    <property type="entry name" value="Ribosomal_uS15"/>
</dbReference>
<organism evidence="6">
    <name type="scientific">Dunaliella tertiolecta</name>
    <name type="common">Green alga</name>
    <dbReference type="NCBI Taxonomy" id="3047"/>
    <lineage>
        <taxon>Eukaryota</taxon>
        <taxon>Viridiplantae</taxon>
        <taxon>Chlorophyta</taxon>
        <taxon>core chlorophytes</taxon>
        <taxon>Chlorophyceae</taxon>
        <taxon>CS clade</taxon>
        <taxon>Chlamydomonadales</taxon>
        <taxon>Dunaliellaceae</taxon>
        <taxon>Dunaliella</taxon>
    </lineage>
</organism>
<dbReference type="GO" id="GO:0005737">
    <property type="term" value="C:cytoplasm"/>
    <property type="evidence" value="ECO:0007669"/>
    <property type="project" value="UniProtKB-ARBA"/>
</dbReference>
<dbReference type="InterPro" id="IPR005290">
    <property type="entry name" value="Ribosomal_uS15_bac-type"/>
</dbReference>
<proteinExistence type="inferred from homology"/>
<evidence type="ECO:0000256" key="1">
    <source>
        <dbReference type="ARBA" id="ARBA00008434"/>
    </source>
</evidence>
<dbReference type="CDD" id="cd00353">
    <property type="entry name" value="Ribosomal_S15p_S13e"/>
    <property type="match status" value="1"/>
</dbReference>
<dbReference type="EMBL" id="HBIP01012534">
    <property type="protein sequence ID" value="CAE0492046.1"/>
    <property type="molecule type" value="Transcribed_RNA"/>
</dbReference>